<proteinExistence type="predicted"/>
<evidence type="ECO:0000313" key="18">
    <source>
        <dbReference type="Proteomes" id="UP001271769"/>
    </source>
</evidence>
<keyword evidence="11" id="KW-0443">Lipid metabolism</keyword>
<evidence type="ECO:0000256" key="10">
    <source>
        <dbReference type="ARBA" id="ARBA00023002"/>
    </source>
</evidence>
<dbReference type="PANTHER" id="PTHR12863:SF1">
    <property type="entry name" value="FATTY ACID 2-HYDROXYLASE"/>
    <property type="match status" value="1"/>
</dbReference>
<feature type="region of interest" description="Disordered" evidence="14">
    <location>
        <begin position="243"/>
        <end position="265"/>
    </location>
</feature>
<feature type="transmembrane region" description="Helical" evidence="15">
    <location>
        <begin position="62"/>
        <end position="80"/>
    </location>
</feature>
<evidence type="ECO:0000259" key="16">
    <source>
        <dbReference type="Pfam" id="PF04116"/>
    </source>
</evidence>
<feature type="transmembrane region" description="Helical" evidence="15">
    <location>
        <begin position="111"/>
        <end position="131"/>
    </location>
</feature>
<evidence type="ECO:0000256" key="7">
    <source>
        <dbReference type="ARBA" id="ARBA00022832"/>
    </source>
</evidence>
<feature type="transmembrane region" description="Helical" evidence="15">
    <location>
        <begin position="38"/>
        <end position="56"/>
    </location>
</feature>
<evidence type="ECO:0000256" key="14">
    <source>
        <dbReference type="SAM" id="MobiDB-lite"/>
    </source>
</evidence>
<accession>A0ABU5E3Y7</accession>
<evidence type="ECO:0000256" key="2">
    <source>
        <dbReference type="ARBA" id="ARBA00004477"/>
    </source>
</evidence>
<keyword evidence="9 15" id="KW-1133">Transmembrane helix</keyword>
<name>A0ABU5E3Y7_9PROT</name>
<keyword evidence="6" id="KW-0256">Endoplasmic reticulum</keyword>
<keyword evidence="12 15" id="KW-0472">Membrane</keyword>
<evidence type="ECO:0000256" key="5">
    <source>
        <dbReference type="ARBA" id="ARBA00022723"/>
    </source>
</evidence>
<dbReference type="EMBL" id="JAXCLX010000004">
    <property type="protein sequence ID" value="MDY0874300.1"/>
    <property type="molecule type" value="Genomic_DNA"/>
</dbReference>
<dbReference type="Pfam" id="PF04116">
    <property type="entry name" value="FA_hydroxylase"/>
    <property type="match status" value="1"/>
</dbReference>
<evidence type="ECO:0000256" key="12">
    <source>
        <dbReference type="ARBA" id="ARBA00023136"/>
    </source>
</evidence>
<keyword evidence="7" id="KW-0276">Fatty acid metabolism</keyword>
<feature type="transmembrane region" description="Helical" evidence="15">
    <location>
        <begin position="137"/>
        <end position="159"/>
    </location>
</feature>
<sequence>MSESTAMLRFGFWKNRTHNLDRMNLADLVRAFATYPSVHAYLGVAAVSFYFVWHWYESPLPLLAAIGLTILIYPLVWYVLHRWVLHSQFLYKSPLTAKVWKRIHFDHHQDPHNLVVLFGALYTTLPTIALVTMPIGYAVGGLAGAAMAFASGLLTTCFYEFCHCVQHLNTTPKNPFLKRIKQQHLWHHFHNEQGNYGITNFFWDKLGKTYYAKASAMPRSPTVHNIGYTAEMAERYPWVAQLSNDTRGDNNPRRFRSGSTNNPAE</sequence>
<evidence type="ECO:0000313" key="17">
    <source>
        <dbReference type="EMBL" id="MDY0874300.1"/>
    </source>
</evidence>
<keyword evidence="4 15" id="KW-0812">Transmembrane</keyword>
<dbReference type="Proteomes" id="UP001271769">
    <property type="component" value="Unassembled WGS sequence"/>
</dbReference>
<keyword evidence="18" id="KW-1185">Reference proteome</keyword>
<gene>
    <name evidence="17" type="ORF">SMD31_20340</name>
</gene>
<dbReference type="InterPro" id="IPR006694">
    <property type="entry name" value="Fatty_acid_hydroxylase"/>
</dbReference>
<evidence type="ECO:0000256" key="3">
    <source>
        <dbReference type="ARBA" id="ARBA00022516"/>
    </source>
</evidence>
<protein>
    <submittedName>
        <fullName evidence="17">Sterol desaturase family protein</fullName>
    </submittedName>
</protein>
<comment type="caution">
    <text evidence="17">The sequence shown here is derived from an EMBL/GenBank/DDBJ whole genome shotgun (WGS) entry which is preliminary data.</text>
</comment>
<evidence type="ECO:0000256" key="9">
    <source>
        <dbReference type="ARBA" id="ARBA00022989"/>
    </source>
</evidence>
<dbReference type="PANTHER" id="PTHR12863">
    <property type="entry name" value="FATTY ACID HYDROXYLASE"/>
    <property type="match status" value="1"/>
</dbReference>
<keyword evidence="8" id="KW-0862">Zinc</keyword>
<comment type="cofactor">
    <cofactor evidence="1">
        <name>Zn(2+)</name>
        <dbReference type="ChEBI" id="CHEBI:29105"/>
    </cofactor>
</comment>
<evidence type="ECO:0000256" key="8">
    <source>
        <dbReference type="ARBA" id="ARBA00022833"/>
    </source>
</evidence>
<comment type="subcellular location">
    <subcellularLocation>
        <location evidence="2">Endoplasmic reticulum membrane</location>
        <topology evidence="2">Multi-pass membrane protein</topology>
    </subcellularLocation>
</comment>
<keyword evidence="10" id="KW-0560">Oxidoreductase</keyword>
<evidence type="ECO:0000256" key="1">
    <source>
        <dbReference type="ARBA" id="ARBA00001947"/>
    </source>
</evidence>
<evidence type="ECO:0000256" key="13">
    <source>
        <dbReference type="ARBA" id="ARBA00023160"/>
    </source>
</evidence>
<keyword evidence="5" id="KW-0479">Metal-binding</keyword>
<organism evidence="17 18">
    <name type="scientific">Dongia rigui</name>
    <dbReference type="NCBI Taxonomy" id="940149"/>
    <lineage>
        <taxon>Bacteria</taxon>
        <taxon>Pseudomonadati</taxon>
        <taxon>Pseudomonadota</taxon>
        <taxon>Alphaproteobacteria</taxon>
        <taxon>Rhodospirillales</taxon>
        <taxon>Dongiaceae</taxon>
        <taxon>Dongia</taxon>
    </lineage>
</organism>
<evidence type="ECO:0000256" key="4">
    <source>
        <dbReference type="ARBA" id="ARBA00022692"/>
    </source>
</evidence>
<evidence type="ECO:0000256" key="15">
    <source>
        <dbReference type="SAM" id="Phobius"/>
    </source>
</evidence>
<evidence type="ECO:0000256" key="6">
    <source>
        <dbReference type="ARBA" id="ARBA00022824"/>
    </source>
</evidence>
<dbReference type="InterPro" id="IPR014430">
    <property type="entry name" value="Scs7"/>
</dbReference>
<feature type="domain" description="Fatty acid hydroxylase" evidence="16">
    <location>
        <begin position="68"/>
        <end position="209"/>
    </location>
</feature>
<reference evidence="17 18" key="1">
    <citation type="journal article" date="2013" name="Antonie Van Leeuwenhoek">
        <title>Dongia rigui sp. nov., isolated from freshwater of a large wetland in Korea.</title>
        <authorList>
            <person name="Baik K.S."/>
            <person name="Hwang Y.M."/>
            <person name="Choi J.S."/>
            <person name="Kwon J."/>
            <person name="Seong C.N."/>
        </authorList>
    </citation>
    <scope>NUCLEOTIDE SEQUENCE [LARGE SCALE GENOMIC DNA]</scope>
    <source>
        <strain evidence="17 18">04SU4-P</strain>
    </source>
</reference>
<evidence type="ECO:0000256" key="11">
    <source>
        <dbReference type="ARBA" id="ARBA00023098"/>
    </source>
</evidence>
<keyword evidence="3" id="KW-0444">Lipid biosynthesis</keyword>
<keyword evidence="13" id="KW-0275">Fatty acid biosynthesis</keyword>